<dbReference type="Proteomes" id="UP001432146">
    <property type="component" value="Unassembled WGS sequence"/>
</dbReference>
<keyword evidence="9" id="KW-1185">Reference proteome</keyword>
<protein>
    <recommendedName>
        <fullName evidence="7">Chitin-binding type-2 domain-containing protein</fullName>
    </recommendedName>
</protein>
<proteinExistence type="predicted"/>
<keyword evidence="1" id="KW-0147">Chitin-binding</keyword>
<dbReference type="PANTHER" id="PTHR23301">
    <property type="entry name" value="CHITIN BINDING PERITROPHIN-A"/>
    <property type="match status" value="1"/>
</dbReference>
<comment type="caution">
    <text evidence="8">The sequence shown here is derived from an EMBL/GenBank/DDBJ whole genome shotgun (WGS) entry which is preliminary data.</text>
</comment>
<reference evidence="8 9" key="1">
    <citation type="submission" date="2024-05" db="EMBL/GenBank/DDBJ databases">
        <title>The nuclear and mitochondrial genome assemblies of Tetragonisca angustula (Apidae: Meliponini), a tiny yet remarkable pollinator in the Neotropics.</title>
        <authorList>
            <person name="Ferrari R."/>
            <person name="Ricardo P.C."/>
            <person name="Dias F.C."/>
            <person name="Araujo N.S."/>
            <person name="Soares D.O."/>
            <person name="Zhou Q.-S."/>
            <person name="Zhu C.-D."/>
            <person name="Coutinho L."/>
            <person name="Airas M.C."/>
            <person name="Batista T.M."/>
        </authorList>
    </citation>
    <scope>NUCLEOTIDE SEQUENCE [LARGE SCALE GENOMIC DNA]</scope>
    <source>
        <strain evidence="8">ASF017062</strain>
        <tissue evidence="8">Abdomen</tissue>
    </source>
</reference>
<evidence type="ECO:0000256" key="2">
    <source>
        <dbReference type="ARBA" id="ARBA00022729"/>
    </source>
</evidence>
<dbReference type="PANTHER" id="PTHR23301:SF0">
    <property type="entry name" value="CHITIN-BINDING TYPE-2 DOMAIN-CONTAINING PROTEIN-RELATED"/>
    <property type="match status" value="1"/>
</dbReference>
<feature type="domain" description="Chitin-binding type-2" evidence="7">
    <location>
        <begin position="116"/>
        <end position="174"/>
    </location>
</feature>
<keyword evidence="5" id="KW-0325">Glycoprotein</keyword>
<evidence type="ECO:0000256" key="1">
    <source>
        <dbReference type="ARBA" id="ARBA00022669"/>
    </source>
</evidence>
<gene>
    <name evidence="8" type="ORF">QLX08_009802</name>
</gene>
<dbReference type="SMART" id="SM00494">
    <property type="entry name" value="ChtBD2"/>
    <property type="match status" value="2"/>
</dbReference>
<evidence type="ECO:0000259" key="7">
    <source>
        <dbReference type="PROSITE" id="PS50940"/>
    </source>
</evidence>
<evidence type="ECO:0000256" key="3">
    <source>
        <dbReference type="ARBA" id="ARBA00022737"/>
    </source>
</evidence>
<name>A0AAW0ZER0_9HYME</name>
<sequence>MKLLCLLAIAVAATEANENLNDCSELTAEQCIDIGINDHKVHYYAHPYSCHKFYKVEGGRACLSCCPLIHPDRSNRLVFNPESGMCDWPFNVRNPAGNCNDVNQIPKSINLRSAIRVNCPESGTSLVKDEEDCTRYYKCVNGTPKGPFNCRIGNIFNPTIQACDIPGNAPPCIHAK</sequence>
<feature type="signal peptide" evidence="6">
    <location>
        <begin position="1"/>
        <end position="16"/>
    </location>
</feature>
<keyword evidence="3" id="KW-0677">Repeat</keyword>
<feature type="chain" id="PRO_5044024693" description="Chitin-binding type-2 domain-containing protein" evidence="6">
    <location>
        <begin position="17"/>
        <end position="176"/>
    </location>
</feature>
<evidence type="ECO:0000313" key="8">
    <source>
        <dbReference type="EMBL" id="KAK9296092.1"/>
    </source>
</evidence>
<accession>A0AAW0ZER0</accession>
<evidence type="ECO:0000313" key="9">
    <source>
        <dbReference type="Proteomes" id="UP001432146"/>
    </source>
</evidence>
<dbReference type="InterPro" id="IPR002557">
    <property type="entry name" value="Chitin-bd_dom"/>
</dbReference>
<dbReference type="GO" id="GO:0008061">
    <property type="term" value="F:chitin binding"/>
    <property type="evidence" value="ECO:0007669"/>
    <property type="project" value="UniProtKB-KW"/>
</dbReference>
<keyword evidence="2 6" id="KW-0732">Signal</keyword>
<dbReference type="SUPFAM" id="SSF57625">
    <property type="entry name" value="Invertebrate chitin-binding proteins"/>
    <property type="match status" value="2"/>
</dbReference>
<keyword evidence="4" id="KW-1015">Disulfide bond</keyword>
<dbReference type="AlphaFoldDB" id="A0AAW0ZER0"/>
<dbReference type="InterPro" id="IPR051940">
    <property type="entry name" value="Chitin_bind-dev_reg"/>
</dbReference>
<organism evidence="8 9">
    <name type="scientific">Tetragonisca angustula</name>
    <dbReference type="NCBI Taxonomy" id="166442"/>
    <lineage>
        <taxon>Eukaryota</taxon>
        <taxon>Metazoa</taxon>
        <taxon>Ecdysozoa</taxon>
        <taxon>Arthropoda</taxon>
        <taxon>Hexapoda</taxon>
        <taxon>Insecta</taxon>
        <taxon>Pterygota</taxon>
        <taxon>Neoptera</taxon>
        <taxon>Endopterygota</taxon>
        <taxon>Hymenoptera</taxon>
        <taxon>Apocrita</taxon>
        <taxon>Aculeata</taxon>
        <taxon>Apoidea</taxon>
        <taxon>Anthophila</taxon>
        <taxon>Apidae</taxon>
        <taxon>Tetragonisca</taxon>
    </lineage>
</organism>
<dbReference type="GO" id="GO:0005576">
    <property type="term" value="C:extracellular region"/>
    <property type="evidence" value="ECO:0007669"/>
    <property type="project" value="InterPro"/>
</dbReference>
<dbReference type="PROSITE" id="PS50940">
    <property type="entry name" value="CHIT_BIND_II"/>
    <property type="match status" value="1"/>
</dbReference>
<dbReference type="EMBL" id="JAWNGG020000227">
    <property type="protein sequence ID" value="KAK9296092.1"/>
    <property type="molecule type" value="Genomic_DNA"/>
</dbReference>
<dbReference type="InterPro" id="IPR036508">
    <property type="entry name" value="Chitin-bd_dom_sf"/>
</dbReference>
<dbReference type="Pfam" id="PF01607">
    <property type="entry name" value="CBM_14"/>
    <property type="match status" value="1"/>
</dbReference>
<dbReference type="Gene3D" id="2.170.140.10">
    <property type="entry name" value="Chitin binding domain"/>
    <property type="match status" value="2"/>
</dbReference>
<evidence type="ECO:0000256" key="6">
    <source>
        <dbReference type="SAM" id="SignalP"/>
    </source>
</evidence>
<evidence type="ECO:0000256" key="4">
    <source>
        <dbReference type="ARBA" id="ARBA00023157"/>
    </source>
</evidence>
<evidence type="ECO:0000256" key="5">
    <source>
        <dbReference type="ARBA" id="ARBA00023180"/>
    </source>
</evidence>